<dbReference type="AlphaFoldDB" id="A0A9P4V932"/>
<name>A0A9P4V932_9PLEO</name>
<accession>A0A9P4V932</accession>
<keyword evidence="2" id="KW-1185">Reference proteome</keyword>
<reference evidence="1" key="1">
    <citation type="journal article" date="2020" name="Stud. Mycol.">
        <title>101 Dothideomycetes genomes: a test case for predicting lifestyles and emergence of pathogens.</title>
        <authorList>
            <person name="Haridas S."/>
            <person name="Albert R."/>
            <person name="Binder M."/>
            <person name="Bloem J."/>
            <person name="Labutti K."/>
            <person name="Salamov A."/>
            <person name="Andreopoulos B."/>
            <person name="Baker S."/>
            <person name="Barry K."/>
            <person name="Bills G."/>
            <person name="Bluhm B."/>
            <person name="Cannon C."/>
            <person name="Castanera R."/>
            <person name="Culley D."/>
            <person name="Daum C."/>
            <person name="Ezra D."/>
            <person name="Gonzalez J."/>
            <person name="Henrissat B."/>
            <person name="Kuo A."/>
            <person name="Liang C."/>
            <person name="Lipzen A."/>
            <person name="Lutzoni F."/>
            <person name="Magnuson J."/>
            <person name="Mondo S."/>
            <person name="Nolan M."/>
            <person name="Ohm R."/>
            <person name="Pangilinan J."/>
            <person name="Park H.-J."/>
            <person name="Ramirez L."/>
            <person name="Alfaro M."/>
            <person name="Sun H."/>
            <person name="Tritt A."/>
            <person name="Yoshinaga Y."/>
            <person name="Zwiers L.-H."/>
            <person name="Turgeon B."/>
            <person name="Goodwin S."/>
            <person name="Spatafora J."/>
            <person name="Crous P."/>
            <person name="Grigoriev I."/>
        </authorList>
    </citation>
    <scope>NUCLEOTIDE SEQUENCE</scope>
    <source>
        <strain evidence="1">CBS 125425</strain>
    </source>
</reference>
<gene>
    <name evidence="1" type="ORF">EJ04DRAFT_423933</name>
</gene>
<dbReference type="Proteomes" id="UP000799444">
    <property type="component" value="Unassembled WGS sequence"/>
</dbReference>
<comment type="caution">
    <text evidence="1">The sequence shown here is derived from an EMBL/GenBank/DDBJ whole genome shotgun (WGS) entry which is preliminary data.</text>
</comment>
<organism evidence="1 2">
    <name type="scientific">Polyplosphaeria fusca</name>
    <dbReference type="NCBI Taxonomy" id="682080"/>
    <lineage>
        <taxon>Eukaryota</taxon>
        <taxon>Fungi</taxon>
        <taxon>Dikarya</taxon>
        <taxon>Ascomycota</taxon>
        <taxon>Pezizomycotina</taxon>
        <taxon>Dothideomycetes</taxon>
        <taxon>Pleosporomycetidae</taxon>
        <taxon>Pleosporales</taxon>
        <taxon>Tetraplosphaeriaceae</taxon>
        <taxon>Polyplosphaeria</taxon>
    </lineage>
</organism>
<dbReference type="Gene3D" id="3.10.450.50">
    <property type="match status" value="1"/>
</dbReference>
<evidence type="ECO:0000313" key="1">
    <source>
        <dbReference type="EMBL" id="KAF2740953.1"/>
    </source>
</evidence>
<evidence type="ECO:0000313" key="2">
    <source>
        <dbReference type="Proteomes" id="UP000799444"/>
    </source>
</evidence>
<dbReference type="EMBL" id="ML996098">
    <property type="protein sequence ID" value="KAF2740953.1"/>
    <property type="molecule type" value="Genomic_DNA"/>
</dbReference>
<dbReference type="InterPro" id="IPR032710">
    <property type="entry name" value="NTF2-like_dom_sf"/>
</dbReference>
<sequence>MVTQGVDDAYVSEYPPGCRLDPSIKSLIRHYYTQVDTQGKHREYSECWAEAGILIVSDGKEFRGRDAISGVHLGMWNSIPKRTHRPLKVYPFGDDATEVAIIGTVEYWPDDGGYIKKDMAARMKFQRSPKTSKPEIASLQVWLIT</sequence>
<protein>
    <submittedName>
        <fullName evidence="1">Uncharacterized protein</fullName>
    </submittedName>
</protein>
<dbReference type="SUPFAM" id="SSF54427">
    <property type="entry name" value="NTF2-like"/>
    <property type="match status" value="1"/>
</dbReference>
<dbReference type="OrthoDB" id="3468019at2759"/>
<proteinExistence type="predicted"/>